<accession>A0A1S1RGV1</accession>
<name>A0A1S1RGV1_9ACTN</name>
<evidence type="ECO:0000259" key="10">
    <source>
        <dbReference type="PROSITE" id="PS50011"/>
    </source>
</evidence>
<keyword evidence="2" id="KW-0723">Serine/threonine-protein kinase</keyword>
<feature type="region of interest" description="Disordered" evidence="8">
    <location>
        <begin position="296"/>
        <end position="319"/>
    </location>
</feature>
<dbReference type="RefSeq" id="WP_071059719.1">
    <property type="nucleotide sequence ID" value="NZ_MAXA01000014.1"/>
</dbReference>
<dbReference type="GO" id="GO:0004674">
    <property type="term" value="F:protein serine/threonine kinase activity"/>
    <property type="evidence" value="ECO:0007669"/>
    <property type="project" value="UniProtKB-KW"/>
</dbReference>
<proteinExistence type="predicted"/>
<dbReference type="Pfam" id="PF00069">
    <property type="entry name" value="Pkinase"/>
    <property type="match status" value="1"/>
</dbReference>
<dbReference type="PROSITE" id="PS00108">
    <property type="entry name" value="PROTEIN_KINASE_ST"/>
    <property type="match status" value="1"/>
</dbReference>
<dbReference type="EMBL" id="MAXA01000014">
    <property type="protein sequence ID" value="OHV45029.1"/>
    <property type="molecule type" value="Genomic_DNA"/>
</dbReference>
<dbReference type="Gene3D" id="1.10.510.10">
    <property type="entry name" value="Transferase(Phosphotransferase) domain 1"/>
    <property type="match status" value="1"/>
</dbReference>
<dbReference type="InterPro" id="IPR000719">
    <property type="entry name" value="Prot_kinase_dom"/>
</dbReference>
<gene>
    <name evidence="11" type="ORF">BBK14_09690</name>
</gene>
<evidence type="ECO:0000256" key="2">
    <source>
        <dbReference type="ARBA" id="ARBA00022527"/>
    </source>
</evidence>
<keyword evidence="9" id="KW-0472">Membrane</keyword>
<evidence type="ECO:0000256" key="9">
    <source>
        <dbReference type="SAM" id="Phobius"/>
    </source>
</evidence>
<dbReference type="InterPro" id="IPR017441">
    <property type="entry name" value="Protein_kinase_ATP_BS"/>
</dbReference>
<evidence type="ECO:0000256" key="8">
    <source>
        <dbReference type="SAM" id="MobiDB-lite"/>
    </source>
</evidence>
<dbReference type="SMART" id="SM00220">
    <property type="entry name" value="S_TKc"/>
    <property type="match status" value="1"/>
</dbReference>
<dbReference type="PANTHER" id="PTHR43289:SF6">
    <property type="entry name" value="SERINE_THREONINE-PROTEIN KINASE NEKL-3"/>
    <property type="match status" value="1"/>
</dbReference>
<keyword evidence="12" id="KW-1185">Reference proteome</keyword>
<dbReference type="AlphaFoldDB" id="A0A1S1RGV1"/>
<evidence type="ECO:0000256" key="4">
    <source>
        <dbReference type="ARBA" id="ARBA00022741"/>
    </source>
</evidence>
<feature type="transmembrane region" description="Helical" evidence="9">
    <location>
        <begin position="356"/>
        <end position="379"/>
    </location>
</feature>
<sequence length="463" mass="48388">MDRLVAGRYRLAERLGAGAYGTVWRAVDELLDVNVAVKEIRLHAAVTDPESSGLLARVVHEAKVVALLRDHPNVVTVLDVVHEGDLPWIVMEWVPSRSLAEVVGQQGPLAPGDVARVGLAVLNALVAAHAAGIVHRDVKPANILLGDDGRIVLVDFGVAVLESHSTVTQSPLGTLAYMAPERFSGARAMAASDLFSLGATLYTAAEGVSPFARETEAATVAAVLSHEPEPPRRAGPLGATILSLLDKDPGVRLGAEDAHEALVAVLAAPAGAVPSPARGTASRSAVVLPVERAHPARPAESVDAPTGLAGPTGPTGEGGTVEYGESRLGRAIGVGLAVGSAVGAAVPWMVLGFVDLPAWALVPAALWSVVFAVWTAALIPPIVRPGLLTVGPDGIRCRRFPDDLRLPWSEIADARVHNNVLEIERRGGPGRPVEICRLWEFHGTSAGEIEAVLNACRRQAPTR</sequence>
<keyword evidence="9" id="KW-0812">Transmembrane</keyword>
<evidence type="ECO:0000256" key="5">
    <source>
        <dbReference type="ARBA" id="ARBA00022777"/>
    </source>
</evidence>
<evidence type="ECO:0000313" key="11">
    <source>
        <dbReference type="EMBL" id="OHV45029.1"/>
    </source>
</evidence>
<dbReference type="CDD" id="cd14014">
    <property type="entry name" value="STKc_PknB_like"/>
    <property type="match status" value="1"/>
</dbReference>
<dbReference type="InterPro" id="IPR011009">
    <property type="entry name" value="Kinase-like_dom_sf"/>
</dbReference>
<evidence type="ECO:0000256" key="3">
    <source>
        <dbReference type="ARBA" id="ARBA00022679"/>
    </source>
</evidence>
<feature type="binding site" evidence="7">
    <location>
        <position position="38"/>
    </location>
    <ligand>
        <name>ATP</name>
        <dbReference type="ChEBI" id="CHEBI:30616"/>
    </ligand>
</feature>
<dbReference type="OrthoDB" id="9762169at2"/>
<keyword evidence="6 7" id="KW-0067">ATP-binding</keyword>
<dbReference type="PROSITE" id="PS50011">
    <property type="entry name" value="PROTEIN_KINASE_DOM"/>
    <property type="match status" value="1"/>
</dbReference>
<dbReference type="PANTHER" id="PTHR43289">
    <property type="entry name" value="MITOGEN-ACTIVATED PROTEIN KINASE KINASE KINASE 20-RELATED"/>
    <property type="match status" value="1"/>
</dbReference>
<organism evidence="11 12">
    <name type="scientific">Parafrankia soli</name>
    <dbReference type="NCBI Taxonomy" id="2599596"/>
    <lineage>
        <taxon>Bacteria</taxon>
        <taxon>Bacillati</taxon>
        <taxon>Actinomycetota</taxon>
        <taxon>Actinomycetes</taxon>
        <taxon>Frankiales</taxon>
        <taxon>Frankiaceae</taxon>
        <taxon>Parafrankia</taxon>
    </lineage>
</organism>
<dbReference type="InterPro" id="IPR008271">
    <property type="entry name" value="Ser/Thr_kinase_AS"/>
</dbReference>
<evidence type="ECO:0000256" key="1">
    <source>
        <dbReference type="ARBA" id="ARBA00012513"/>
    </source>
</evidence>
<dbReference type="Gene3D" id="3.30.200.20">
    <property type="entry name" value="Phosphorylase Kinase, domain 1"/>
    <property type="match status" value="1"/>
</dbReference>
<evidence type="ECO:0000256" key="6">
    <source>
        <dbReference type="ARBA" id="ARBA00022840"/>
    </source>
</evidence>
<feature type="domain" description="Protein kinase" evidence="10">
    <location>
        <begin position="9"/>
        <end position="262"/>
    </location>
</feature>
<keyword evidence="4 7" id="KW-0547">Nucleotide-binding</keyword>
<feature type="transmembrane region" description="Helical" evidence="9">
    <location>
        <begin position="331"/>
        <end position="350"/>
    </location>
</feature>
<reference evidence="12" key="1">
    <citation type="submission" date="2016-07" db="EMBL/GenBank/DDBJ databases">
        <title>Frankia sp. NRRL B-16219 Genome sequencing.</title>
        <authorList>
            <person name="Ghodhbane-Gtari F."/>
            <person name="Swanson E."/>
            <person name="Gueddou A."/>
            <person name="Louati M."/>
            <person name="Nouioui I."/>
            <person name="Hezbri K."/>
            <person name="Abebe-Akele F."/>
            <person name="Simpson S."/>
            <person name="Morris K."/>
            <person name="Thomas K."/>
            <person name="Gtari M."/>
            <person name="Tisa L.S."/>
        </authorList>
    </citation>
    <scope>NUCLEOTIDE SEQUENCE [LARGE SCALE GENOMIC DNA]</scope>
    <source>
        <strain evidence="12">NRRL B-16219</strain>
    </source>
</reference>
<evidence type="ECO:0000313" key="12">
    <source>
        <dbReference type="Proteomes" id="UP000179769"/>
    </source>
</evidence>
<keyword evidence="3" id="KW-0808">Transferase</keyword>
<evidence type="ECO:0000256" key="7">
    <source>
        <dbReference type="PROSITE-ProRule" id="PRU10141"/>
    </source>
</evidence>
<dbReference type="Proteomes" id="UP000179769">
    <property type="component" value="Unassembled WGS sequence"/>
</dbReference>
<keyword evidence="5" id="KW-0418">Kinase</keyword>
<dbReference type="SUPFAM" id="SSF56112">
    <property type="entry name" value="Protein kinase-like (PK-like)"/>
    <property type="match status" value="1"/>
</dbReference>
<dbReference type="PROSITE" id="PS00107">
    <property type="entry name" value="PROTEIN_KINASE_ATP"/>
    <property type="match status" value="1"/>
</dbReference>
<comment type="caution">
    <text evidence="11">The sequence shown here is derived from an EMBL/GenBank/DDBJ whole genome shotgun (WGS) entry which is preliminary data.</text>
</comment>
<dbReference type="GO" id="GO:0005524">
    <property type="term" value="F:ATP binding"/>
    <property type="evidence" value="ECO:0007669"/>
    <property type="project" value="UniProtKB-UniRule"/>
</dbReference>
<protein>
    <recommendedName>
        <fullName evidence="1">non-specific serine/threonine protein kinase</fullName>
        <ecNumber evidence="1">2.7.11.1</ecNumber>
    </recommendedName>
</protein>
<dbReference type="EC" id="2.7.11.1" evidence="1"/>
<keyword evidence="9" id="KW-1133">Transmembrane helix</keyword>